<dbReference type="EMBL" id="CAAE01014563">
    <property type="protein sequence ID" value="CAF98670.1"/>
    <property type="molecule type" value="Genomic_DNA"/>
</dbReference>
<dbReference type="Gene3D" id="2.60.40.150">
    <property type="entry name" value="C2 domain"/>
    <property type="match status" value="1"/>
</dbReference>
<reference evidence="2" key="2">
    <citation type="submission" date="2004-02" db="EMBL/GenBank/DDBJ databases">
        <authorList>
            <consortium name="Genoscope"/>
            <consortium name="Whitehead Institute Centre for Genome Research"/>
        </authorList>
    </citation>
    <scope>NUCLEOTIDE SEQUENCE</scope>
</reference>
<evidence type="ECO:0000259" key="1">
    <source>
        <dbReference type="PROSITE" id="PS50004"/>
    </source>
</evidence>
<sequence>MLRVVVESASGIPKKKLGNPDPIAAVVFRGLKKKTKAIDNELNPVWNEVRD</sequence>
<dbReference type="InterPro" id="IPR000008">
    <property type="entry name" value="C2_dom"/>
</dbReference>
<dbReference type="AlphaFoldDB" id="Q4SL12"/>
<organism evidence="2">
    <name type="scientific">Tetraodon nigroviridis</name>
    <name type="common">Spotted green pufferfish</name>
    <name type="synonym">Chelonodon nigroviridis</name>
    <dbReference type="NCBI Taxonomy" id="99883"/>
    <lineage>
        <taxon>Eukaryota</taxon>
        <taxon>Metazoa</taxon>
        <taxon>Chordata</taxon>
        <taxon>Craniata</taxon>
        <taxon>Vertebrata</taxon>
        <taxon>Euteleostomi</taxon>
        <taxon>Actinopterygii</taxon>
        <taxon>Neopterygii</taxon>
        <taxon>Teleostei</taxon>
        <taxon>Neoteleostei</taxon>
        <taxon>Acanthomorphata</taxon>
        <taxon>Eupercaria</taxon>
        <taxon>Tetraodontiformes</taxon>
        <taxon>Tetradontoidea</taxon>
        <taxon>Tetraodontidae</taxon>
        <taxon>Tetraodon</taxon>
    </lineage>
</organism>
<protein>
    <submittedName>
        <fullName evidence="2">(spotted green pufferfish) hypothetical protein</fullName>
    </submittedName>
</protein>
<dbReference type="OrthoDB" id="10059618at2759"/>
<feature type="domain" description="C2" evidence="1">
    <location>
        <begin position="1"/>
        <end position="51"/>
    </location>
</feature>
<proteinExistence type="predicted"/>
<gene>
    <name evidence="2" type="ORF">GSTENG00016465001</name>
</gene>
<reference evidence="2" key="1">
    <citation type="journal article" date="2004" name="Nature">
        <title>Genome duplication in the teleost fish Tetraodon nigroviridis reveals the early vertebrate proto-karyotype.</title>
        <authorList>
            <person name="Jaillon O."/>
            <person name="Aury J.-M."/>
            <person name="Brunet F."/>
            <person name="Petit J.-L."/>
            <person name="Stange-Thomann N."/>
            <person name="Mauceli E."/>
            <person name="Bouneau L."/>
            <person name="Fischer C."/>
            <person name="Ozouf-Costaz C."/>
            <person name="Bernot A."/>
            <person name="Nicaud S."/>
            <person name="Jaffe D."/>
            <person name="Fisher S."/>
            <person name="Lutfalla G."/>
            <person name="Dossat C."/>
            <person name="Segurens B."/>
            <person name="Dasilva C."/>
            <person name="Salanoubat M."/>
            <person name="Levy M."/>
            <person name="Boudet N."/>
            <person name="Castellano S."/>
            <person name="Anthouard V."/>
            <person name="Jubin C."/>
            <person name="Castelli V."/>
            <person name="Katinka M."/>
            <person name="Vacherie B."/>
            <person name="Biemont C."/>
            <person name="Skalli Z."/>
            <person name="Cattolico L."/>
            <person name="Poulain J."/>
            <person name="De Berardinis V."/>
            <person name="Cruaud C."/>
            <person name="Duprat S."/>
            <person name="Brottier P."/>
            <person name="Coutanceau J.-P."/>
            <person name="Gouzy J."/>
            <person name="Parra G."/>
            <person name="Lardier G."/>
            <person name="Chapple C."/>
            <person name="McKernan K.J."/>
            <person name="McEwan P."/>
            <person name="Bosak S."/>
            <person name="Kellis M."/>
            <person name="Volff J.-N."/>
            <person name="Guigo R."/>
            <person name="Zody M.C."/>
            <person name="Mesirov J."/>
            <person name="Lindblad-Toh K."/>
            <person name="Birren B."/>
            <person name="Nusbaum C."/>
            <person name="Kahn D."/>
            <person name="Robinson-Rechavi M."/>
            <person name="Laudet V."/>
            <person name="Schachter V."/>
            <person name="Quetier F."/>
            <person name="Saurin W."/>
            <person name="Scarpelli C."/>
            <person name="Wincker P."/>
            <person name="Lander E.S."/>
            <person name="Weissenbach J."/>
            <person name="Roest Crollius H."/>
        </authorList>
    </citation>
    <scope>NUCLEOTIDE SEQUENCE [LARGE SCALE GENOMIC DNA]</scope>
</reference>
<dbReference type="PROSITE" id="PS50004">
    <property type="entry name" value="C2"/>
    <property type="match status" value="1"/>
</dbReference>
<dbReference type="SUPFAM" id="SSF49562">
    <property type="entry name" value="C2 domain (Calcium/lipid-binding domain, CaLB)"/>
    <property type="match status" value="1"/>
</dbReference>
<dbReference type="Pfam" id="PF00168">
    <property type="entry name" value="C2"/>
    <property type="match status" value="1"/>
</dbReference>
<dbReference type="KEGG" id="tng:GSTEN00016465G001"/>
<dbReference type="InterPro" id="IPR035892">
    <property type="entry name" value="C2_domain_sf"/>
</dbReference>
<comment type="caution">
    <text evidence="2">The sequence shown here is derived from an EMBL/GenBank/DDBJ whole genome shotgun (WGS) entry which is preliminary data.</text>
</comment>
<accession>Q4SL12</accession>
<name>Q4SL12_TETNG</name>
<evidence type="ECO:0000313" key="2">
    <source>
        <dbReference type="EMBL" id="CAF98670.1"/>
    </source>
</evidence>